<gene>
    <name evidence="3" type="ORF">BLA6863_07667</name>
</gene>
<evidence type="ECO:0000256" key="1">
    <source>
        <dbReference type="SAM" id="SignalP"/>
    </source>
</evidence>
<dbReference type="EMBL" id="CABVPY010000109">
    <property type="protein sequence ID" value="VWC48914.1"/>
    <property type="molecule type" value="Genomic_DNA"/>
</dbReference>
<evidence type="ECO:0000259" key="2">
    <source>
        <dbReference type="Pfam" id="PF00144"/>
    </source>
</evidence>
<dbReference type="PANTHER" id="PTHR43283">
    <property type="entry name" value="BETA-LACTAMASE-RELATED"/>
    <property type="match status" value="1"/>
</dbReference>
<dbReference type="Gene3D" id="3.40.710.10">
    <property type="entry name" value="DD-peptidase/beta-lactamase superfamily"/>
    <property type="match status" value="1"/>
</dbReference>
<evidence type="ECO:0000313" key="3">
    <source>
        <dbReference type="EMBL" id="VWC48914.1"/>
    </source>
</evidence>
<dbReference type="AlphaFoldDB" id="A0A6P2SUX0"/>
<feature type="signal peptide" evidence="1">
    <location>
        <begin position="1"/>
        <end position="34"/>
    </location>
</feature>
<organism evidence="3 4">
    <name type="scientific">Burkholderia lata (strain ATCC 17760 / DSM 23089 / LMG 22485 / NCIMB 9086 / R18194 / 383)</name>
    <dbReference type="NCBI Taxonomy" id="482957"/>
    <lineage>
        <taxon>Bacteria</taxon>
        <taxon>Pseudomonadati</taxon>
        <taxon>Pseudomonadota</taxon>
        <taxon>Betaproteobacteria</taxon>
        <taxon>Burkholderiales</taxon>
        <taxon>Burkholderiaceae</taxon>
        <taxon>Burkholderia</taxon>
        <taxon>Burkholderia cepacia complex</taxon>
    </lineage>
</organism>
<dbReference type="Proteomes" id="UP000494170">
    <property type="component" value="Unassembled WGS sequence"/>
</dbReference>
<evidence type="ECO:0000313" key="4">
    <source>
        <dbReference type="Proteomes" id="UP000494170"/>
    </source>
</evidence>
<dbReference type="Pfam" id="PF00144">
    <property type="entry name" value="Beta-lactamase"/>
    <property type="match status" value="1"/>
</dbReference>
<reference evidence="3 4" key="1">
    <citation type="submission" date="2019-09" db="EMBL/GenBank/DDBJ databases">
        <authorList>
            <person name="Depoorter E."/>
        </authorList>
    </citation>
    <scope>NUCLEOTIDE SEQUENCE [LARGE SCALE GENOMIC DNA]</scope>
    <source>
        <strain evidence="3">LMG 6863</strain>
    </source>
</reference>
<sequence length="452" mass="48072">MRIHRRFTAARRMRRLSDTFVLAGGLALAAIAHAVPAAPAAPAAPDAVMPGMMQGFPPPADQVVNKANAFTPARLRWALGNTRLLAPTAGIRHATTPMLLPEQPASGLDTLPVTIGGETLTLDAYLRATHTDGFIVVQRGRIVYERYFDGFRPDQPHAWASMTKSVTGLLAAQMIESGVLDAGAPLARTVPELADTPFGGATLQQNLDMEVPTAYAPGIPPDLGLFGAVGLVPHREGAPASIADFLLTVQRVPDVAPGSTWFYQNGSPEAVAWAMQRATGQSWSALVERWLWRDFAEDDAYVVVDRNAMAMASGGLYTTLRDAARFAERVRTGLGGARGALPAATIRAALQPAHNAALFAKGNVIAGKDGYAYRDYWYQVNDGDGSFAAAGRFGQSILVDPKHALTIVKFSSSPDFAPRSLDAHGASTRPRAALERGDALSGVARAVTETLR</sequence>
<dbReference type="InterPro" id="IPR012338">
    <property type="entry name" value="Beta-lactam/transpept-like"/>
</dbReference>
<name>A0A6P2SUX0_BURL3</name>
<keyword evidence="1" id="KW-0732">Signal</keyword>
<dbReference type="InterPro" id="IPR050789">
    <property type="entry name" value="Diverse_Enzym_Activities"/>
</dbReference>
<dbReference type="InterPro" id="IPR001466">
    <property type="entry name" value="Beta-lactam-related"/>
</dbReference>
<dbReference type="RefSeq" id="WP_174947778.1">
    <property type="nucleotide sequence ID" value="NZ_CABVPY010000109.1"/>
</dbReference>
<accession>A0A6P2SUX0</accession>
<protein>
    <submittedName>
        <fullName evidence="3">6-aminohexanoate-dimer hydrolase</fullName>
    </submittedName>
</protein>
<dbReference type="PANTHER" id="PTHR43283:SF7">
    <property type="entry name" value="BETA-LACTAMASE-RELATED DOMAIN-CONTAINING PROTEIN"/>
    <property type="match status" value="1"/>
</dbReference>
<dbReference type="SUPFAM" id="SSF56601">
    <property type="entry name" value="beta-lactamase/transpeptidase-like"/>
    <property type="match status" value="1"/>
</dbReference>
<dbReference type="GO" id="GO:0016787">
    <property type="term" value="F:hydrolase activity"/>
    <property type="evidence" value="ECO:0007669"/>
    <property type="project" value="UniProtKB-KW"/>
</dbReference>
<feature type="domain" description="Beta-lactamase-related" evidence="2">
    <location>
        <begin position="133"/>
        <end position="417"/>
    </location>
</feature>
<feature type="chain" id="PRO_5026744206" evidence="1">
    <location>
        <begin position="35"/>
        <end position="452"/>
    </location>
</feature>
<keyword evidence="3" id="KW-0378">Hydrolase</keyword>
<proteinExistence type="predicted"/>